<accession>A0ABS6ETN9</accession>
<evidence type="ECO:0000313" key="2">
    <source>
        <dbReference type="Proteomes" id="UP000783588"/>
    </source>
</evidence>
<reference evidence="1 2" key="1">
    <citation type="submission" date="2021-06" db="EMBL/GenBank/DDBJ databases">
        <authorList>
            <person name="Sun Q."/>
            <person name="Li D."/>
        </authorList>
    </citation>
    <scope>NUCLEOTIDE SEQUENCE [LARGE SCALE GENOMIC DNA]</scope>
    <source>
        <strain evidence="1 2">MSJd-7</strain>
    </source>
</reference>
<dbReference type="Pfam" id="PF01263">
    <property type="entry name" value="Aldose_epim"/>
    <property type="match status" value="1"/>
</dbReference>
<name>A0ABS6ETN9_9FIRM</name>
<evidence type="ECO:0000313" key="1">
    <source>
        <dbReference type="EMBL" id="MBU5491058.1"/>
    </source>
</evidence>
<keyword evidence="2" id="KW-1185">Reference proteome</keyword>
<proteinExistence type="predicted"/>
<dbReference type="EMBL" id="JAHLQI010000006">
    <property type="protein sequence ID" value="MBU5491058.1"/>
    <property type="molecule type" value="Genomic_DNA"/>
</dbReference>
<dbReference type="CDD" id="cd09024">
    <property type="entry name" value="Aldose_epim_lacX"/>
    <property type="match status" value="1"/>
</dbReference>
<comment type="caution">
    <text evidence="1">The sequence shown here is derived from an EMBL/GenBank/DDBJ whole genome shotgun (WGS) entry which is preliminary data.</text>
</comment>
<sequence>MTYTIENEKFSVSIDSKGAELCSMRSKKTGIEYVWQADPHVWARHAPVLFPIVGRLKDKTYTVGGKEYHITQHGFGRDLEFACTEQTDTTLAFTLMPNEYTKPMYPFDFAFTVRYVLEGNTLQKQHITANHGDTEMYYEVGGHDAYNVALEPDEIMEDYYLDFGSGDAIYPLINDESLMITKNKRTVPLQDGKLFLSGGLFELDALILDDCVRREVSIRSKKSNHVISMKFDDFPYLGIWSKYTGSDTNYVCIEPWSTLPDANYLDHALENKVGVRKLAPKSSETLTFETTIEE</sequence>
<dbReference type="RefSeq" id="WP_216470774.1">
    <property type="nucleotide sequence ID" value="NZ_JAHLQI010000006.1"/>
</dbReference>
<organism evidence="1 2">
    <name type="scientific">Butyricicoccus intestinisimiae</name>
    <dbReference type="NCBI Taxonomy" id="2841509"/>
    <lineage>
        <taxon>Bacteria</taxon>
        <taxon>Bacillati</taxon>
        <taxon>Bacillota</taxon>
        <taxon>Clostridia</taxon>
        <taxon>Eubacteriales</taxon>
        <taxon>Butyricicoccaceae</taxon>
        <taxon>Butyricicoccus</taxon>
    </lineage>
</organism>
<dbReference type="InterPro" id="IPR008183">
    <property type="entry name" value="Aldose_1/G6P_1-epimerase"/>
</dbReference>
<dbReference type="InterPro" id="IPR037481">
    <property type="entry name" value="LacX"/>
</dbReference>
<gene>
    <name evidence="1" type="ORF">KQI75_10585</name>
</gene>
<dbReference type="Proteomes" id="UP000783588">
    <property type="component" value="Unassembled WGS sequence"/>
</dbReference>
<protein>
    <submittedName>
        <fullName evidence="1">Aldose 1-epimerase family protein</fullName>
    </submittedName>
</protein>